<protein>
    <submittedName>
        <fullName evidence="1">Uncharacterized protein</fullName>
    </submittedName>
</protein>
<organism evidence="1">
    <name type="scientific">bioreactor metagenome</name>
    <dbReference type="NCBI Taxonomy" id="1076179"/>
    <lineage>
        <taxon>unclassified sequences</taxon>
        <taxon>metagenomes</taxon>
        <taxon>ecological metagenomes</taxon>
    </lineage>
</organism>
<proteinExistence type="predicted"/>
<dbReference type="AlphaFoldDB" id="A0A645GUV0"/>
<reference evidence="1" key="1">
    <citation type="submission" date="2019-08" db="EMBL/GenBank/DDBJ databases">
        <authorList>
            <person name="Kucharzyk K."/>
            <person name="Murdoch R.W."/>
            <person name="Higgins S."/>
            <person name="Loffler F."/>
        </authorList>
    </citation>
    <scope>NUCLEOTIDE SEQUENCE</scope>
</reference>
<sequence length="97" mass="10895">MLSLLVRRHHGADALLGKDLKQYRMLDRTVENMRAPYAVADGFEATHHLRDHAAVDFSASYHIHDLILGDMGKQRRRVCGISADAVHIGEEHQLLGV</sequence>
<evidence type="ECO:0000313" key="1">
    <source>
        <dbReference type="EMBL" id="MPN30555.1"/>
    </source>
</evidence>
<accession>A0A645GUV0</accession>
<comment type="caution">
    <text evidence="1">The sequence shown here is derived from an EMBL/GenBank/DDBJ whole genome shotgun (WGS) entry which is preliminary data.</text>
</comment>
<name>A0A645GUV0_9ZZZZ</name>
<gene>
    <name evidence="1" type="ORF">SDC9_178026</name>
</gene>
<dbReference type="EMBL" id="VSSQ01081709">
    <property type="protein sequence ID" value="MPN30555.1"/>
    <property type="molecule type" value="Genomic_DNA"/>
</dbReference>